<dbReference type="Gene3D" id="1.10.10.10">
    <property type="entry name" value="Winged helix-like DNA-binding domain superfamily/Winged helix DNA-binding domain"/>
    <property type="match status" value="1"/>
</dbReference>
<gene>
    <name evidence="5" type="ORF">ACFFH7_27525</name>
</gene>
<keyword evidence="6" id="KW-1185">Reference proteome</keyword>
<dbReference type="RefSeq" id="WP_273934868.1">
    <property type="nucleotide sequence ID" value="NZ_CP097263.1"/>
</dbReference>
<dbReference type="InterPro" id="IPR036388">
    <property type="entry name" value="WH-like_DNA-bd_sf"/>
</dbReference>
<protein>
    <submittedName>
        <fullName evidence="5">FadR/GntR family transcriptional regulator</fullName>
    </submittedName>
</protein>
<evidence type="ECO:0000256" key="2">
    <source>
        <dbReference type="ARBA" id="ARBA00023125"/>
    </source>
</evidence>
<keyword evidence="3" id="KW-0804">Transcription</keyword>
<reference evidence="5 6" key="1">
    <citation type="submission" date="2024-09" db="EMBL/GenBank/DDBJ databases">
        <authorList>
            <person name="Sun Q."/>
            <person name="Mori K."/>
        </authorList>
    </citation>
    <scope>NUCLEOTIDE SEQUENCE [LARGE SCALE GENOMIC DNA]</scope>
    <source>
        <strain evidence="5 6">TBRC 1432</strain>
    </source>
</reference>
<keyword evidence="2" id="KW-0238">DNA-binding</keyword>
<dbReference type="Pfam" id="PF07729">
    <property type="entry name" value="FCD"/>
    <property type="match status" value="1"/>
</dbReference>
<dbReference type="InterPro" id="IPR011711">
    <property type="entry name" value="GntR_C"/>
</dbReference>
<dbReference type="Gene3D" id="1.20.120.530">
    <property type="entry name" value="GntR ligand-binding domain-like"/>
    <property type="match status" value="1"/>
</dbReference>
<evidence type="ECO:0000313" key="6">
    <source>
        <dbReference type="Proteomes" id="UP001589810"/>
    </source>
</evidence>
<feature type="domain" description="HTH gntR-type" evidence="4">
    <location>
        <begin position="10"/>
        <end position="80"/>
    </location>
</feature>
<dbReference type="PROSITE" id="PS50949">
    <property type="entry name" value="HTH_GNTR"/>
    <property type="match status" value="1"/>
</dbReference>
<evidence type="ECO:0000259" key="4">
    <source>
        <dbReference type="PROSITE" id="PS50949"/>
    </source>
</evidence>
<dbReference type="SUPFAM" id="SSF46785">
    <property type="entry name" value="Winged helix' DNA-binding domain"/>
    <property type="match status" value="1"/>
</dbReference>
<dbReference type="EMBL" id="JBHLUD010000009">
    <property type="protein sequence ID" value="MFC0545289.1"/>
    <property type="molecule type" value="Genomic_DNA"/>
</dbReference>
<dbReference type="PANTHER" id="PTHR43537">
    <property type="entry name" value="TRANSCRIPTIONAL REGULATOR, GNTR FAMILY"/>
    <property type="match status" value="1"/>
</dbReference>
<name>A0ABV6MYA0_9PSEU</name>
<sequence>MPPFDAICSRPVHELVAARIRRHIALGRIEPGAALPPERELARLFGVGRATVQQAVALLEADRLIETRRGRAGGSFVRRADTDAATAEVRARKADIEAALDFRLVIEPRAAALAARHRRREDLAELRRLVDRDTAFHLALAAATGNAYLVDAVENTRLSMLPALRLLSASKAHDADHAGIVDAVARRDAAAAEERMRRHAERTARAVRGILRTV</sequence>
<dbReference type="CDD" id="cd07377">
    <property type="entry name" value="WHTH_GntR"/>
    <property type="match status" value="1"/>
</dbReference>
<comment type="caution">
    <text evidence="5">The sequence shown here is derived from an EMBL/GenBank/DDBJ whole genome shotgun (WGS) entry which is preliminary data.</text>
</comment>
<dbReference type="SUPFAM" id="SSF48008">
    <property type="entry name" value="GntR ligand-binding domain-like"/>
    <property type="match status" value="1"/>
</dbReference>
<dbReference type="InterPro" id="IPR008920">
    <property type="entry name" value="TF_FadR/GntR_C"/>
</dbReference>
<dbReference type="InterPro" id="IPR036390">
    <property type="entry name" value="WH_DNA-bd_sf"/>
</dbReference>
<evidence type="ECO:0000256" key="1">
    <source>
        <dbReference type="ARBA" id="ARBA00023015"/>
    </source>
</evidence>
<dbReference type="Proteomes" id="UP001589810">
    <property type="component" value="Unassembled WGS sequence"/>
</dbReference>
<dbReference type="SMART" id="SM00345">
    <property type="entry name" value="HTH_GNTR"/>
    <property type="match status" value="1"/>
</dbReference>
<dbReference type="InterPro" id="IPR000524">
    <property type="entry name" value="Tscrpt_reg_HTH_GntR"/>
</dbReference>
<accession>A0ABV6MYA0</accession>
<organism evidence="5 6">
    <name type="scientific">Kutzneria chonburiensis</name>
    <dbReference type="NCBI Taxonomy" id="1483604"/>
    <lineage>
        <taxon>Bacteria</taxon>
        <taxon>Bacillati</taxon>
        <taxon>Actinomycetota</taxon>
        <taxon>Actinomycetes</taxon>
        <taxon>Pseudonocardiales</taxon>
        <taxon>Pseudonocardiaceae</taxon>
        <taxon>Kutzneria</taxon>
    </lineage>
</organism>
<dbReference type="SMART" id="SM00895">
    <property type="entry name" value="FCD"/>
    <property type="match status" value="1"/>
</dbReference>
<evidence type="ECO:0000313" key="5">
    <source>
        <dbReference type="EMBL" id="MFC0545289.1"/>
    </source>
</evidence>
<evidence type="ECO:0000256" key="3">
    <source>
        <dbReference type="ARBA" id="ARBA00023163"/>
    </source>
</evidence>
<dbReference type="Pfam" id="PF00392">
    <property type="entry name" value="GntR"/>
    <property type="match status" value="1"/>
</dbReference>
<keyword evidence="1" id="KW-0805">Transcription regulation</keyword>
<dbReference type="PRINTS" id="PR00035">
    <property type="entry name" value="HTHGNTR"/>
</dbReference>
<proteinExistence type="predicted"/>
<dbReference type="PANTHER" id="PTHR43537:SF5">
    <property type="entry name" value="UXU OPERON TRANSCRIPTIONAL REGULATOR"/>
    <property type="match status" value="1"/>
</dbReference>